<evidence type="ECO:0000256" key="2">
    <source>
        <dbReference type="ARBA" id="ARBA00022694"/>
    </source>
</evidence>
<dbReference type="PANTHER" id="PTHR11142:SF5">
    <property type="entry name" value="TRNA PSEUDOURIDINE(38_39) SYNTHASE"/>
    <property type="match status" value="1"/>
</dbReference>
<dbReference type="Gene3D" id="3.30.70.580">
    <property type="entry name" value="Pseudouridine synthase I, catalytic domain, N-terminal subdomain"/>
    <property type="match status" value="1"/>
</dbReference>
<dbReference type="HAMAP" id="MF_00171">
    <property type="entry name" value="TruA"/>
    <property type="match status" value="1"/>
</dbReference>
<organism evidence="6 7">
    <name type="scientific">Diaporthe vaccinii</name>
    <dbReference type="NCBI Taxonomy" id="105482"/>
    <lineage>
        <taxon>Eukaryota</taxon>
        <taxon>Fungi</taxon>
        <taxon>Dikarya</taxon>
        <taxon>Ascomycota</taxon>
        <taxon>Pezizomycotina</taxon>
        <taxon>Sordariomycetes</taxon>
        <taxon>Sordariomycetidae</taxon>
        <taxon>Diaporthales</taxon>
        <taxon>Diaporthaceae</taxon>
        <taxon>Diaporthe</taxon>
        <taxon>Diaporthe eres species complex</taxon>
    </lineage>
</organism>
<evidence type="ECO:0000313" key="7">
    <source>
        <dbReference type="Proteomes" id="UP001600888"/>
    </source>
</evidence>
<dbReference type="InterPro" id="IPR020095">
    <property type="entry name" value="PsdUridine_synth_TruA_C"/>
</dbReference>
<dbReference type="Proteomes" id="UP001600888">
    <property type="component" value="Unassembled WGS sequence"/>
</dbReference>
<feature type="compositionally biased region" description="Acidic residues" evidence="4">
    <location>
        <begin position="241"/>
        <end position="255"/>
    </location>
</feature>
<gene>
    <name evidence="6" type="ORF">FJTKL_05694</name>
</gene>
<dbReference type="CDD" id="cd02569">
    <property type="entry name" value="PseudoU_synth_ScPus3"/>
    <property type="match status" value="1"/>
</dbReference>
<dbReference type="Pfam" id="PF01416">
    <property type="entry name" value="PseudoU_synth_1"/>
    <property type="match status" value="1"/>
</dbReference>
<evidence type="ECO:0000256" key="3">
    <source>
        <dbReference type="ARBA" id="ARBA00023235"/>
    </source>
</evidence>
<proteinExistence type="inferred from homology"/>
<reference evidence="6 7" key="1">
    <citation type="submission" date="2024-03" db="EMBL/GenBank/DDBJ databases">
        <title>A high-quality draft genome sequence of Diaporthe vaccinii, a causative agent of upright dieback and viscid rot disease in cranberry plants.</title>
        <authorList>
            <person name="Sarrasin M."/>
            <person name="Lang B.F."/>
            <person name="Burger G."/>
        </authorList>
    </citation>
    <scope>NUCLEOTIDE SEQUENCE [LARGE SCALE GENOMIC DNA]</scope>
    <source>
        <strain evidence="6 7">IS7</strain>
    </source>
</reference>
<evidence type="ECO:0000313" key="6">
    <source>
        <dbReference type="EMBL" id="KAL2272935.1"/>
    </source>
</evidence>
<sequence length="641" mass="71722">MKSLRALIHGSRWNEARVIVSSVLKAAAPVLRPISKPALIRLVSYRTTTMTDYSKWTKDDLVGRIKQLENEIKSRNGGLLPTTPAKHQDPEAVSLSGEPAKKKAKKKGKGIDPAKYSKRFVALKLAYLGKNYNGFEYQPTGAMSTIEEELWKALVKACLVFPDPERPNEVDWNCCEYSKCGRTDRGVSAFGQVVALRVRSNKPVKGARRKPQAAAAGQASAGDIQMGGTPAADEAKLETEEAKEEQDDEDDDDDAPLPVDQEIQYCRVLNRILPPDIKVYAWCPNPPPDFSARFSCRERQYRYFFTQPAFAPLPNFLEELNDSNSTSNRKSNGQEAPPSSGRPKDGWLDIDAMRKAAKMFEGVHDFRNFCKVDPSKQITNFVRRIFEADIVEVDGVNTAVPYLDNPQFRDPTAEPGVAHPKVYYFHVRGSAFLWHQIRCMVAVLFLVGQGLEDPGVAAELLDPERHPRRPNYVLADDRPLVLWDCVFGREKVDGAADGVDWVYVGADNPLNLHGSWGVANDLWEHWREKKIDEILSNRLLDWVGQKTGVDRVPEAGSQALQKATTSVRGSTRVYEGGNGPRFVGAYVPLLKKDKLHSPDALNDRWAQRKGFKNAEEMRGVGNWRDAIKEMKSSAEEDAANE</sequence>
<dbReference type="PANTHER" id="PTHR11142">
    <property type="entry name" value="PSEUDOURIDYLATE SYNTHASE"/>
    <property type="match status" value="1"/>
</dbReference>
<feature type="compositionally biased region" description="Basic residues" evidence="4">
    <location>
        <begin position="201"/>
        <end position="211"/>
    </location>
</feature>
<comment type="caution">
    <text evidence="6">The sequence shown here is derived from an EMBL/GenBank/DDBJ whole genome shotgun (WGS) entry which is preliminary data.</text>
</comment>
<dbReference type="InterPro" id="IPR020094">
    <property type="entry name" value="TruA/RsuA/RluB/E/F_N"/>
</dbReference>
<feature type="compositionally biased region" description="Polar residues" evidence="4">
    <location>
        <begin position="322"/>
        <end position="334"/>
    </location>
</feature>
<evidence type="ECO:0000259" key="5">
    <source>
        <dbReference type="Pfam" id="PF01416"/>
    </source>
</evidence>
<dbReference type="InterPro" id="IPR020097">
    <property type="entry name" value="PsdUridine_synth_TruA_a/b_dom"/>
</dbReference>
<dbReference type="Gene3D" id="3.30.70.660">
    <property type="entry name" value="Pseudouridine synthase I, catalytic domain, C-terminal subdomain"/>
    <property type="match status" value="1"/>
</dbReference>
<name>A0ABR4DRF3_9PEZI</name>
<feature type="domain" description="Pseudouridine synthase I TruA alpha/beta" evidence="5">
    <location>
        <begin position="356"/>
        <end position="487"/>
    </location>
</feature>
<dbReference type="SUPFAM" id="SSF55120">
    <property type="entry name" value="Pseudouridine synthase"/>
    <property type="match status" value="1"/>
</dbReference>
<feature type="region of interest" description="Disordered" evidence="4">
    <location>
        <begin position="201"/>
        <end position="259"/>
    </location>
</feature>
<keyword evidence="7" id="KW-1185">Reference proteome</keyword>
<dbReference type="InterPro" id="IPR001406">
    <property type="entry name" value="PsdUridine_synth_TruA"/>
</dbReference>
<protein>
    <recommendedName>
        <fullName evidence="5">Pseudouridine synthase I TruA alpha/beta domain-containing protein</fullName>
    </recommendedName>
</protein>
<keyword evidence="3" id="KW-0413">Isomerase</keyword>
<comment type="similarity">
    <text evidence="1">Belongs to the tRNA pseudouridine synthase TruA family.</text>
</comment>
<feature type="region of interest" description="Disordered" evidence="4">
    <location>
        <begin position="317"/>
        <end position="347"/>
    </location>
</feature>
<keyword evidence="2" id="KW-0819">tRNA processing</keyword>
<dbReference type="InterPro" id="IPR020103">
    <property type="entry name" value="PsdUridine_synth_cat_dom_sf"/>
</dbReference>
<dbReference type="InterPro" id="IPR041707">
    <property type="entry name" value="Pus3-like"/>
</dbReference>
<feature type="compositionally biased region" description="Low complexity" evidence="4">
    <location>
        <begin position="212"/>
        <end position="221"/>
    </location>
</feature>
<feature type="region of interest" description="Disordered" evidence="4">
    <location>
        <begin position="75"/>
        <end position="110"/>
    </location>
</feature>
<dbReference type="EMBL" id="JBAWTH010000207">
    <property type="protein sequence ID" value="KAL2272935.1"/>
    <property type="molecule type" value="Genomic_DNA"/>
</dbReference>
<accession>A0ABR4DRF3</accession>
<evidence type="ECO:0000256" key="1">
    <source>
        <dbReference type="ARBA" id="ARBA00009375"/>
    </source>
</evidence>
<evidence type="ECO:0000256" key="4">
    <source>
        <dbReference type="SAM" id="MobiDB-lite"/>
    </source>
</evidence>